<keyword evidence="2" id="KW-1185">Reference proteome</keyword>
<dbReference type="AlphaFoldDB" id="A0A4V2NM53"/>
<reference evidence="1 2" key="1">
    <citation type="submission" date="2019-02" db="EMBL/GenBank/DDBJ databases">
        <title>Dyella amyloliquefaciens sp. nov., isolated from forest soil.</title>
        <authorList>
            <person name="Gao Z.-H."/>
            <person name="Qiu L.-H."/>
        </authorList>
    </citation>
    <scope>NUCLEOTIDE SEQUENCE [LARGE SCALE GENOMIC DNA]</scope>
    <source>
        <strain evidence="1 2">KACC 12747</strain>
    </source>
</reference>
<name>A0A4V2NM53_9GAMM</name>
<dbReference type="EMBL" id="SJTG01000001">
    <property type="protein sequence ID" value="TCI11957.1"/>
    <property type="molecule type" value="Genomic_DNA"/>
</dbReference>
<protein>
    <submittedName>
        <fullName evidence="1">Uncharacterized protein</fullName>
    </submittedName>
</protein>
<evidence type="ECO:0000313" key="1">
    <source>
        <dbReference type="EMBL" id="TCI11957.1"/>
    </source>
</evidence>
<dbReference type="RefSeq" id="WP_131151263.1">
    <property type="nucleotide sequence ID" value="NZ_SJTG01000001.1"/>
</dbReference>
<evidence type="ECO:0000313" key="2">
    <source>
        <dbReference type="Proteomes" id="UP000291822"/>
    </source>
</evidence>
<accession>A0A4V2NM53</accession>
<comment type="caution">
    <text evidence="1">The sequence shown here is derived from an EMBL/GenBank/DDBJ whole genome shotgun (WGS) entry which is preliminary data.</text>
</comment>
<gene>
    <name evidence="1" type="ORF">EZM97_00890</name>
</gene>
<sequence>MGLSAQERAFRRRVDEVLHYLWDPLRVAGVPQARDEYESYVPEVVKLLRQDNDSSGDALAAYLRTLSTEHMGVGHNPEHDREVIDVLQEWKAWWVAREIAFANGHPDESDGA</sequence>
<dbReference type="Proteomes" id="UP000291822">
    <property type="component" value="Unassembled WGS sequence"/>
</dbReference>
<organism evidence="1 2">
    <name type="scientific">Dyella soli</name>
    <dbReference type="NCBI Taxonomy" id="522319"/>
    <lineage>
        <taxon>Bacteria</taxon>
        <taxon>Pseudomonadati</taxon>
        <taxon>Pseudomonadota</taxon>
        <taxon>Gammaproteobacteria</taxon>
        <taxon>Lysobacterales</taxon>
        <taxon>Rhodanobacteraceae</taxon>
        <taxon>Dyella</taxon>
    </lineage>
</organism>
<proteinExistence type="predicted"/>